<accession>A0A177ELV2</accession>
<evidence type="ECO:0007829" key="2">
    <source>
        <dbReference type="PDB" id="7BII"/>
    </source>
</evidence>
<evidence type="ECO:0000313" key="1">
    <source>
        <dbReference type="EMBL" id="OAG32984.1"/>
    </source>
</evidence>
<dbReference type="PDB" id="7BII">
    <property type="method" value="X-ray"/>
    <property type="resolution" value="3.04 A"/>
    <property type="chains" value="A/B=1-2490"/>
</dbReference>
<organism evidence="1">
    <name type="scientific">Nematocida sp. ERTm5</name>
    <dbReference type="NCBI Taxonomy" id="1805481"/>
    <lineage>
        <taxon>Eukaryota</taxon>
        <taxon>Fungi</taxon>
        <taxon>Fungi incertae sedis</taxon>
        <taxon>Microsporidia</taxon>
        <taxon>Nematocida</taxon>
    </lineage>
</organism>
<evidence type="ECO:0007829" key="3">
    <source>
        <dbReference type="PDB" id="7NH3"/>
    </source>
</evidence>
<keyword evidence="2 3" id="KW-0002">3D-structure</keyword>
<name>A0ACD6BA07_9MICR</name>
<gene>
    <name evidence="1" type="ORF">NEIG_01557</name>
</gene>
<reference evidence="1" key="1">
    <citation type="submission" date="2016-02" db="EMBL/GenBank/DDBJ databases">
        <title>Identification of microsporidia host-exposed proteins reveals a repertoire of large paralogous families and rapidly evolving proteins.</title>
        <authorList>
            <person name="Reinke A.W."/>
            <person name="Balla K.M."/>
            <person name="Bennett E.J."/>
            <person name="Troemel E.R."/>
        </authorList>
    </citation>
    <scope>NUCLEOTIDE SEQUENCE</scope>
    <source>
        <strain evidence="1">ERTm5</strain>
    </source>
</reference>
<sequence>MKIERPMERRFSQPGKQISNTIKQLSNLPEEELPTYLNNIYEWRCAKTDLLYWVDVLDRFDEILKAVVTEYGLGQFQNKPMKESDKEMVYAILKFQKLLVENSSNKSMFSSFDVVEPFIYSFELDLAIEALYLVSFFASKIHIQRSIKTSMALMKMETLKTLIERVKEKPQSMYTYYDETTNNCKRVSIKKAVKKGIYSISDKMLPSQEIRRFIHAIRLHEMAEQHEKLKIIRMLAFSALVYYNYTDLPIDSEFISRDLPETLAIINTESYQMREAAVTMIDAIFRMRIRHSAVIAAMNAQSHEGMIMNLLKKVVNEDVPEHFAIVFFNFLSSCFASGPCVSALFSAGIVQYVCNTLRDQPDISYRKRMRLVMGANTFLFTLPAPFTWFISENGIRILSKELLLAVDVALGNIKDHDLLMYINSIMKIISQLFKNAGTAEAMRGFLEGEFPRAISLILFHSEEFTPSILAYLFSAVGDYIHNEPSNLPFIIEAGIFDGFVMCMKKELPESPDFLLELPNLIEAFFLNSELIKKIDEENILDRIFESFEIVNLSNIILMYDIGRAYGIFLENLVRHYPIISLTVKEKIYNTMKNLESMIPNTDPELMRLLLGNLFRMMHRAVYRKTTNNQLITDKGLLNNRIISMLMLIEIPTETELYTDVMNILMEVFDEDQTYVISYIAKVIDRVMKNKVTLENIEKIKRILLIVNYLIFKNEETCEEFIKHCTSKGFLQIVKRISQYFDNLKKDTALVSVAKNESLTNLYYSFTMGILKTVYRYSKTNAKEYLKIFGLLVEDLLSKTEQIDHLYYTQRMHGLKNYIMVDKSPQQYPQKNEFVVTQEYLMGINLSETLMEHAKNSVSMLKDEKITMDAHKKVVSSILEVLSIYVRGIKNLFVPVKEPKKKVCEIEEHVLIIVELLMDYIDKSSIEHLLNIVKTAFFVTLRKQITKEMDRENEGSAEYKRRNILGSFFISVFLNLPKEETEAVLKSDIFTILVKNKKTFKQVYNKNCFGLLQYAAIKESRVFSHLVSFIPKMTKQVGASTDPAFLKLYAVGLVFVAMRDTLKKTTVLSRFIGNIVFAESTCPAVVEAQGIVILAIVKLKIEYNLAITIEDPIIHLNRIYAIVETAEQKEGLVILANLLIRRVIESKEAAKEAVDTIIKNKHLGKSRMYTVHTVCSNLRNALFYSISSFLEYLSSNFECISAGWEEIRHKLPDESANPTESGQISEAVLETLSDGLFTKQIKIYSGLNAELFRTLFVHRATGKMEQIVRIHSLCLLVVSFPQLISTLVPEDYSFFMYFLENHAAYSKSLKPSAFQQEDKTLAYWSGHFIMLIFNHTTYVEVKKYILEKVLELLPTSINATVIFSELIQEILTMRFSKNTFDENTALVKEMNCLEVMIRSTMQIDNRRKDYGSIMEILTKPMEYITRILAVDEKEAFYEEVTQSEEEVYFEDIDEGYMEDFDTDETMDSDQVVYDDTEENSQEVGELCSEDSLTVYTAESNNYGEYLMSDEESSSEEEGMDEEQSSSEQSEKNEFLKSLCILPISKLIGKEMEIFNADERMPFVQKILEGSIISNLQEKEPSSTDEETFDSEEGSYRRHQYLMRREEENDDEELNDYAIDPTDPDAHLDDEGPEEIDEGVDEYDDESQYDYDGNGSDDEEYDDEESFATGEEIAIGDENGEIPELDVEVLNNLPSSILEDTVENFYQDRISSSTEYRAISLHFLNRLREEVRSVFEEHEARYMETFAGEIVPRREEKKKKPQEMPFIAEREAAASVPIDIVFGLIHMVLQCGNRRNLYRIIHNISANKEVRIFSVETLVNSIYQAVVEGASSSAGAGSSTVNASAGSSGNNEVIAPEVITKRGFEALTYLCTKSSDFTTVFSYNTELINKILQATNKRTISESVKLLSTVGDCFNNDKVAEPENIEVRKYIGFLEYDMTDDTFKHFCEFIKKTDRFYRPMYLLYLMGGSKKSLEECLDKKAEFNSHTHHKGIIKLVRMLSLVNIMGITETYLDSLMELREMPFWEYYFNIILPKEKESLYASSILPLFKAFVIVHTIQMYIGRNENINEFSEIPNSDSSIYYSVVEKEKDLINTFIQADPDLLFHAFAGLQKKILDFDNKRIYFYKKIREDVQLRPTISLMVQRGAVFEDTFHQLMRLNGEQVRNAKFNIKFAGEEGVDAGGLTREWYSELSKEMFNANYALFTPIGSSYQPNHISHINPEHLVYFKFIGRIIGKAVYDEMTVDCHFTRAFYKRVLSIPVDLTDVEALDPEFHRSLVWILENDIENVLDMTFSIEQDRFGITEIIDLKENGRNIAVTNENKREYVELVCRFKLVRVIERQLSAFAEGFFEILDVDMLKMFNEKELELLISGLPEIDVDDWRNNTIYFGYTSDSQVIRWYWRAVRNFSMEERAKLLQFATGTSKLPLEGFAGLRCQNGNQKFQIHKASGGSSRLPTAHTCFNQLDLPEYDSYEQLVKALLFSLEECTSGFGFA</sequence>
<dbReference type="PDB" id="7NH3">
    <property type="method" value="EM"/>
    <property type="resolution" value="6.37 A"/>
    <property type="chains" value="A=1-2490"/>
</dbReference>
<dbReference type="EMBL" id="LTDK01000099">
    <property type="protein sequence ID" value="OAG32984.1"/>
    <property type="molecule type" value="Genomic_DNA"/>
</dbReference>
<reference evidence="2" key="2">
    <citation type="journal article" date="2021" name="Nat. Chem. Biol.">
        <title>HUWE1 employs a giant substrate-binding ring to feed and regulate its HECT E3 domain.</title>
        <authorList>
            <person name="Grabarczyk D.B."/>
            <person name="Petrova O.A."/>
            <person name="Deszcz L."/>
            <person name="Kurzbauer R."/>
            <person name="Murphy P."/>
            <person name="Ahel J."/>
            <person name="Vogel A."/>
            <person name="Gogova R."/>
            <person name="Faas V."/>
            <person name="Kordic D."/>
            <person name="Schleiffer A."/>
            <person name="Meinhart A."/>
            <person name="Imre R."/>
            <person name="Lehner A."/>
            <person name="Neuhold J."/>
            <person name="Bader G."/>
            <person name="Stolt-Bergner P."/>
            <person name="Bottcher J."/>
            <person name="Wolkerstorfer B."/>
            <person name="Fischer G."/>
            <person name="Grishkovskaya I."/>
            <person name="Haselbach D."/>
            <person name="Kessler D."/>
            <person name="Clausen T."/>
        </authorList>
    </citation>
    <scope>X-RAY CRYSTALLOGRAPHY (3.04 ANGSTROMS) OF 1-2490</scope>
</reference>
<accession>A0ACD6BA07</accession>
<reference evidence="3" key="3">
    <citation type="submission" date="2021-02" db="PDB data bank">
        <title>Crystal structure of HUWE1: One ring to ubiquitinate them all.</title>
        <authorList>
            <person name="Grabarrczyk D.B."/>
            <person name="Petrova O.A."/>
            <person name="Haselbach D."/>
            <person name="Kessler D."/>
            <person name="Clausen T."/>
        </authorList>
    </citation>
    <scope>STRUCTURE BY ELECTRON MICROSCOPY (6.37 ANGSTROMS) OF 1-2490</scope>
</reference>
<comment type="caution">
    <text evidence="1">The sequence shown here is derived from an EMBL/GenBank/DDBJ whole genome shotgun (WGS) entry which is preliminary data.</text>
</comment>
<protein>
    <submittedName>
        <fullName evidence="1">E3 ubiquitin-protein ligase HUWE1</fullName>
    </submittedName>
</protein>
<proteinExistence type="evidence at protein level"/>